<feature type="region of interest" description="Disordered" evidence="1">
    <location>
        <begin position="51"/>
        <end position="82"/>
    </location>
</feature>
<evidence type="ECO:0000313" key="3">
    <source>
        <dbReference type="Proteomes" id="UP000502508"/>
    </source>
</evidence>
<dbReference type="EMBL" id="AP022870">
    <property type="protein sequence ID" value="BCB77260.1"/>
    <property type="molecule type" value="Genomic_DNA"/>
</dbReference>
<feature type="compositionally biased region" description="Polar residues" evidence="1">
    <location>
        <begin position="55"/>
        <end position="69"/>
    </location>
</feature>
<gene>
    <name evidence="2" type="ORF">Pflav_036700</name>
</gene>
<dbReference type="KEGG" id="pfla:Pflav_036700"/>
<reference evidence="2 3" key="2">
    <citation type="submission" date="2020-03" db="EMBL/GenBank/DDBJ databases">
        <authorList>
            <person name="Ichikawa N."/>
            <person name="Kimura A."/>
            <person name="Kitahashi Y."/>
            <person name="Uohara A."/>
        </authorList>
    </citation>
    <scope>NUCLEOTIDE SEQUENCE [LARGE SCALE GENOMIC DNA]</scope>
    <source>
        <strain evidence="2 3">NBRC 107702</strain>
    </source>
</reference>
<name>A0A6F8XTX2_9ACTN</name>
<sequence>MDALDAAVRHLAAALVRGAVVEGDLALDAERLRFLGEDLRQLRVAQQRLRGMQPTLRQTPPQYFSSTTAVDRPSWAARTAAV</sequence>
<organism evidence="2 3">
    <name type="scientific">Phytohabitans flavus</name>
    <dbReference type="NCBI Taxonomy" id="1076124"/>
    <lineage>
        <taxon>Bacteria</taxon>
        <taxon>Bacillati</taxon>
        <taxon>Actinomycetota</taxon>
        <taxon>Actinomycetes</taxon>
        <taxon>Micromonosporales</taxon>
        <taxon>Micromonosporaceae</taxon>
    </lineage>
</organism>
<proteinExistence type="predicted"/>
<evidence type="ECO:0000313" key="2">
    <source>
        <dbReference type="EMBL" id="BCB77260.1"/>
    </source>
</evidence>
<accession>A0A6F8XTX2</accession>
<dbReference type="Proteomes" id="UP000502508">
    <property type="component" value="Chromosome"/>
</dbReference>
<evidence type="ECO:0000256" key="1">
    <source>
        <dbReference type="SAM" id="MobiDB-lite"/>
    </source>
</evidence>
<dbReference type="AlphaFoldDB" id="A0A6F8XTX2"/>
<reference evidence="2 3" key="1">
    <citation type="submission" date="2020-03" db="EMBL/GenBank/DDBJ databases">
        <title>Whole genome shotgun sequence of Phytohabitans flavus NBRC 107702.</title>
        <authorList>
            <person name="Komaki H."/>
            <person name="Tamura T."/>
        </authorList>
    </citation>
    <scope>NUCLEOTIDE SEQUENCE [LARGE SCALE GENOMIC DNA]</scope>
    <source>
        <strain evidence="2 3">NBRC 107702</strain>
    </source>
</reference>
<keyword evidence="3" id="KW-1185">Reference proteome</keyword>
<protein>
    <submittedName>
        <fullName evidence="2">Uncharacterized protein</fullName>
    </submittedName>
</protein>